<keyword evidence="3" id="KW-0109">Calcium transport</keyword>
<comment type="subcellular location">
    <subcellularLocation>
        <location evidence="1">Membrane</location>
        <topology evidence="1">Multi-pass membrane protein</topology>
    </subcellularLocation>
</comment>
<evidence type="ECO:0000256" key="15">
    <source>
        <dbReference type="SAM" id="MobiDB-lite"/>
    </source>
</evidence>
<feature type="compositionally biased region" description="Polar residues" evidence="15">
    <location>
        <begin position="1708"/>
        <end position="1732"/>
    </location>
</feature>
<feature type="region of interest" description="Disordered" evidence="15">
    <location>
        <begin position="2435"/>
        <end position="2462"/>
    </location>
</feature>
<feature type="transmembrane region" description="Helical" evidence="16">
    <location>
        <begin position="1265"/>
        <end position="1287"/>
    </location>
</feature>
<feature type="transmembrane region" description="Helical" evidence="16">
    <location>
        <begin position="1884"/>
        <end position="1903"/>
    </location>
</feature>
<feature type="transmembrane region" description="Helical" evidence="16">
    <location>
        <begin position="1851"/>
        <end position="1872"/>
    </location>
</feature>
<feature type="domain" description="Ion transport" evidence="17">
    <location>
        <begin position="1136"/>
        <end position="1391"/>
    </location>
</feature>
<evidence type="ECO:0000256" key="3">
    <source>
        <dbReference type="ARBA" id="ARBA00022568"/>
    </source>
</evidence>
<dbReference type="GO" id="GO:0001518">
    <property type="term" value="C:voltage-gated sodium channel complex"/>
    <property type="evidence" value="ECO:0007669"/>
    <property type="project" value="TreeGrafter"/>
</dbReference>
<feature type="transmembrane region" description="Helical" evidence="16">
    <location>
        <begin position="1948"/>
        <end position="1970"/>
    </location>
</feature>
<feature type="domain" description="Ion transport" evidence="17">
    <location>
        <begin position="2129"/>
        <end position="2384"/>
    </location>
</feature>
<organism evidence="18 19">
    <name type="scientific">Pyrocoelia pectoralis</name>
    <dbReference type="NCBI Taxonomy" id="417401"/>
    <lineage>
        <taxon>Eukaryota</taxon>
        <taxon>Metazoa</taxon>
        <taxon>Ecdysozoa</taxon>
        <taxon>Arthropoda</taxon>
        <taxon>Hexapoda</taxon>
        <taxon>Insecta</taxon>
        <taxon>Pterygota</taxon>
        <taxon>Neoptera</taxon>
        <taxon>Endopterygota</taxon>
        <taxon>Coleoptera</taxon>
        <taxon>Polyphaga</taxon>
        <taxon>Elateriformia</taxon>
        <taxon>Elateroidea</taxon>
        <taxon>Lampyridae</taxon>
        <taxon>Lampyrinae</taxon>
        <taxon>Pyrocoelia</taxon>
    </lineage>
</organism>
<name>A0AAN7VCD4_9COLE</name>
<feature type="region of interest" description="Disordered" evidence="15">
    <location>
        <begin position="1591"/>
        <end position="1675"/>
    </location>
</feature>
<feature type="domain" description="Ion transport" evidence="17">
    <location>
        <begin position="711"/>
        <end position="792"/>
    </location>
</feature>
<feature type="compositionally biased region" description="Polar residues" evidence="15">
    <location>
        <begin position="1507"/>
        <end position="1517"/>
    </location>
</feature>
<evidence type="ECO:0000256" key="1">
    <source>
        <dbReference type="ARBA" id="ARBA00004141"/>
    </source>
</evidence>
<feature type="compositionally biased region" description="Polar residues" evidence="15">
    <location>
        <begin position="1688"/>
        <end position="1700"/>
    </location>
</feature>
<evidence type="ECO:0000256" key="16">
    <source>
        <dbReference type="SAM" id="Phobius"/>
    </source>
</evidence>
<keyword evidence="8" id="KW-0851">Voltage-gated channel</keyword>
<feature type="transmembrane region" description="Helical" evidence="16">
    <location>
        <begin position="2131"/>
        <end position="2152"/>
    </location>
</feature>
<comment type="catalytic activity">
    <reaction evidence="14">
        <text>Ca(2+)(in) = Ca(2+)(out)</text>
        <dbReference type="Rhea" id="RHEA:29671"/>
        <dbReference type="ChEBI" id="CHEBI:29108"/>
    </reaction>
</comment>
<gene>
    <name evidence="18" type="ORF">RI129_009366</name>
</gene>
<dbReference type="PANTHER" id="PTHR10037:SF230">
    <property type="entry name" value="CA[2+]-CHANNEL PROTEIN ALPHA[[1]] SUBUNIT T, ISOFORM F"/>
    <property type="match status" value="1"/>
</dbReference>
<keyword evidence="7" id="KW-0106">Calcium</keyword>
<feature type="compositionally biased region" description="Polar residues" evidence="15">
    <location>
        <begin position="2451"/>
        <end position="2462"/>
    </location>
</feature>
<feature type="compositionally biased region" description="Low complexity" evidence="15">
    <location>
        <begin position="877"/>
        <end position="890"/>
    </location>
</feature>
<dbReference type="FunFam" id="1.10.287.70:FF:000120">
    <property type="entry name" value="Voltage-dependent T-type calcium channel subunit alpha"/>
    <property type="match status" value="1"/>
</dbReference>
<dbReference type="Proteomes" id="UP001329430">
    <property type="component" value="Chromosome 7"/>
</dbReference>
<evidence type="ECO:0000256" key="2">
    <source>
        <dbReference type="ARBA" id="ARBA00022448"/>
    </source>
</evidence>
<accession>A0AAN7VCD4</accession>
<feature type="transmembrane region" description="Helical" evidence="16">
    <location>
        <begin position="1193"/>
        <end position="1214"/>
    </location>
</feature>
<feature type="region of interest" description="Disordered" evidence="15">
    <location>
        <begin position="1688"/>
        <end position="1748"/>
    </location>
</feature>
<dbReference type="FunFam" id="1.20.120.350:FF:000008">
    <property type="entry name" value="Voltage-dependent T-type calcium channel subunit alpha"/>
    <property type="match status" value="1"/>
</dbReference>
<dbReference type="Pfam" id="PF00520">
    <property type="entry name" value="Ion_trans"/>
    <property type="match status" value="4"/>
</dbReference>
<keyword evidence="13" id="KW-0407">Ion channel</keyword>
<feature type="transmembrane region" description="Helical" evidence="16">
    <location>
        <begin position="2349"/>
        <end position="2375"/>
    </location>
</feature>
<dbReference type="GO" id="GO:0043005">
    <property type="term" value="C:neuron projection"/>
    <property type="evidence" value="ECO:0007669"/>
    <property type="project" value="TreeGrafter"/>
</dbReference>
<dbReference type="FunFam" id="1.10.287.70:FF:000018">
    <property type="entry name" value="Voltage-dependent T-type calcium channel subunit alpha"/>
    <property type="match status" value="1"/>
</dbReference>
<dbReference type="SUPFAM" id="SSF50978">
    <property type="entry name" value="WD40 repeat-like"/>
    <property type="match status" value="1"/>
</dbReference>
<sequence length="2675" mass="306011">MDLQFVYQKKRTEFGRQCLFSDRGPELIDNYPSNREFLQNYILKDPVSQGTQCAPILAEHELNTTRAQVINFGINHNEGGWSKEINKDDQEQTKRYRRKIEKEDSYNPIVMNLCKDMENYVLQNNAINIYQQYFSDVEPIPIVEKSSARTVNVYHDQVEMKRPVNRVSWSPDGGTKIAITHCDLTFQKPITPSSTMSYVWDIENPNRPVLTLTSRITPMVCLEYNTKDAHTLVSGQISGRILVWDVRKGCIPAGRTLTEVSHRDPVISVLWINSKSGLEFFSTSSDGQVKWWDARKLTEPLETLILSSPGQIIQKAMSACCLEYEPTIPTKFMVGTEKGVIISCNRKGKTPSEKMALKFTAHLGPVLAVQRNSAYVKNFLSVGDWTARIWSEDCKESSIMWMCNFRDRLVDGAWSPTRVSVFFTARSNGVLDVWDILQEQKGASLSMPISEDPLSCLRVHEQGQLVAVGNVRGTTNLVQLSENLTYSTKLDRALVTAMFERESKREKILETRNKELRLKMATDAENAETTEAAIVEPVTMANDPDVIASEDEFFTMIDVEKKKGCIAILRSLVWLRKCLQIRPNNGVTLPILGKTIWLRYSYSFLVFLYSVLLISKLKVHINGIEATISIFLKKMKTWPLPYMEEELVPYYTISQDQEYICTKKDHSGMHQCVDFPPYKIGNVTCNLTYAQGQDPNMHGCINWNQYYEVCLEGADNPFQGTISFDNIGLAWVAIFLVISLEGWTDIMYYVQDAHSFWDWIYFVLLIVIGSFFMINLCLVVIATQFSETKKREMERMRLERARFQSTSTLASSTNNSEPTTCYAEIVKLIAHMWRRNKRKLVKKIRLLRYHREQRRERKIIAGESIRLNYNKRHHPCCPRVRPQQQQSQSVHAVSRTSSLCFTDNQKEHKGDDPDNASKRPSLLRVPSISHQDITTNNNDFQSPTNLLSPPMAQGYRRRSSVMFSDVVLLHGEDTAPITPNASNNLLLDKRNVCSSEKMTQTGDGNIWQISSMPTQLQGQQQVTNECCELLNGEAMTCQELLALGAINAALPTGQISLDTFLGTLSKGLNNRSNVEDIYVQQLPEDDYSCCQDMWHCESEYKNAKRSRFYISICLMVKGVLKGLRCMRKYIKALVEHKYFQQGILLAILINTLSMGIEYHEQPEGLTAFVETSNIVFSAIFAMEMLLKVIADGLFGYIANGFNVFDGVIVILSAIEICQRFFGDLHGDSGLSVLRTFRLLRILKLVRFMPNLRRQLFVMLRTMDNVAIFFSLLVLFIFIFSILGMYLFGGKFCKYTDIEGKTRECTCTMIVTHDKRCECDRKHFNNILWATVTVFQILTQEDWNMVLSNGMAKTSHWAALYFVALMTFGNYVLFNLLVAILVEGFSSERNERREREQREMARKMSCILEAYKRGASDGSSRSISTSSDSGLHGMKNAWRSAEDLQKCKDFNEPRCSYTCAHCDCRERDYYFTKVLDCHTISDPKCNIQKESYMLKQPRQASPPAITHTAATPQDSPNTTLEEYPEFRYSVSAPNETVCESNICRISDHSKVSNTSISGFLKPPSLSPPPVTFRQFEKPPDESKITTTKLITHNERVGTKTTTFSEKVTIPSDPSRSDNAEPEKSKVQRSYSWKLPTRSSLRKKKSRSGSDSDAVPLNNGRDRAQCNGGGVTRHASLRNDSLLESSIRIQNDTQTDAMNNKSVKGISPPSFRNRSNTYSPMPQAQFTKNTSPTFSRKHEPKSINTGASERSLPRINLDELSVSSKMDEKVSRVKKLLLYIEPKSYMKERDEFSLYLFPPNNRFRNLCTWIVDQKWFDNVVLLFIAMNCITLAMERPNIPPNSTERVFLQTSNYVFTVVFAIEMFVKVVAWGMCYGPDAYFTSGWNIMDGSLVIISIVDLLISLVSESSPRIFGILRVFRLLRSLRPLRVINRAPGLKLVVQTLLSSLRPIGNIVLICCTFFIIFGILGVQLFKGAFYYCKGENSKGVRNRTECLDLPGNAWVNQQYNFDNLGKALMSLFVLSSRDGWVNIMYTGLDAVGEDQQPIINYSEWRLLYFIAFILLVGFFVLNMFVGVVVENFHRCREEQEKEERVRRAAKRALQLEKRRRKMNEPPYYINYSPWRLFIHNVVTSKYFDLAIAAVIGLNVVTMATESYRMPDILTYILKIFNYFFTAVFILESTMKLIALGFILYMKDKWSQLDVVIVILSVVGIILEELKSNIIPINPTVLRVIRVMRIARVLKLLKMAKGIRALLDTVMQALPQVGNLGLLFFLLFFIFAALGVELFGRLECSDKHPCQGLGEHAHFSNFGMAFLTLFRVATGDNWNGIMKDTLREDCDDKADCVRNCCVSSIIAPIFFVIFVLMAQFVLVNVVVAVLMKHLEESHKQMEDEHDLDTQLQREMQEKHEMEEQRELCLALQMDSECHQHRKPLTKVLSLPSNFTYNPPGSKRPERQSSLQARRQTLHSHQPITLSHLDDIKVIDESVSDIYNISEMTHFAPHESLDKNGFIQIQTDLDDIINVTQHEHLLRLPDIDEKCTLKMINETCDTNLLLGVPTETKPTHRLYGSTRQLFVKQKSFDIPEEIPFLQSESLDSKSENDTSDPRELKILQIPKHDSQESVQRIITERRKLDENLKDINQYDIFDITHGSEENLVKNDSDDKQECEIFSELQEAENDDC</sequence>
<feature type="transmembrane region" description="Helical" evidence="16">
    <location>
        <begin position="2051"/>
        <end position="2074"/>
    </location>
</feature>
<dbReference type="GO" id="GO:0008332">
    <property type="term" value="F:low voltage-gated calcium channel activity"/>
    <property type="evidence" value="ECO:0007669"/>
    <property type="project" value="TreeGrafter"/>
</dbReference>
<feature type="region of interest" description="Disordered" evidence="15">
    <location>
        <begin position="1495"/>
        <end position="1517"/>
    </location>
</feature>
<keyword evidence="9 16" id="KW-1133">Transmembrane helix</keyword>
<feature type="transmembrane region" description="Helical" evidence="16">
    <location>
        <begin position="2264"/>
        <end position="2284"/>
    </location>
</feature>
<evidence type="ECO:0000256" key="4">
    <source>
        <dbReference type="ARBA" id="ARBA00022673"/>
    </source>
</evidence>
<keyword evidence="10" id="KW-0406">Ion transport</keyword>
<evidence type="ECO:0000256" key="8">
    <source>
        <dbReference type="ARBA" id="ARBA00022882"/>
    </source>
</evidence>
<dbReference type="InterPro" id="IPR043203">
    <property type="entry name" value="VGCC_Ca_Na"/>
</dbReference>
<dbReference type="InterPro" id="IPR027359">
    <property type="entry name" value="Volt_channel_dom_sf"/>
</dbReference>
<evidence type="ECO:0000256" key="14">
    <source>
        <dbReference type="ARBA" id="ARBA00036634"/>
    </source>
</evidence>
<feature type="compositionally biased region" description="Basic and acidic residues" evidence="15">
    <location>
        <begin position="904"/>
        <end position="917"/>
    </location>
</feature>
<dbReference type="GO" id="GO:0005248">
    <property type="term" value="F:voltage-gated sodium channel activity"/>
    <property type="evidence" value="ECO:0007669"/>
    <property type="project" value="TreeGrafter"/>
</dbReference>
<protein>
    <recommendedName>
        <fullName evidence="17">Ion transport domain-containing protein</fullName>
    </recommendedName>
</protein>
<dbReference type="SUPFAM" id="SSF81324">
    <property type="entry name" value="Voltage-gated potassium channels"/>
    <property type="match status" value="4"/>
</dbReference>
<feature type="domain" description="Ion transport" evidence="17">
    <location>
        <begin position="1812"/>
        <end position="2084"/>
    </location>
</feature>
<evidence type="ECO:0000256" key="12">
    <source>
        <dbReference type="ARBA" id="ARBA00023180"/>
    </source>
</evidence>
<feature type="transmembrane region" description="Helical" evidence="16">
    <location>
        <begin position="2194"/>
        <end position="2211"/>
    </location>
</feature>
<keyword evidence="2" id="KW-0813">Transport</keyword>
<evidence type="ECO:0000259" key="17">
    <source>
        <dbReference type="Pfam" id="PF00520"/>
    </source>
</evidence>
<feature type="transmembrane region" description="Helical" evidence="16">
    <location>
        <begin position="2164"/>
        <end position="2188"/>
    </location>
</feature>
<evidence type="ECO:0000256" key="5">
    <source>
        <dbReference type="ARBA" id="ARBA00022692"/>
    </source>
</evidence>
<feature type="compositionally biased region" description="Basic and acidic residues" evidence="15">
    <location>
        <begin position="1613"/>
        <end position="1624"/>
    </location>
</feature>
<feature type="transmembrane region" description="Helical" evidence="16">
    <location>
        <begin position="1358"/>
        <end position="1384"/>
    </location>
</feature>
<keyword evidence="6" id="KW-0677">Repeat</keyword>
<evidence type="ECO:0000256" key="13">
    <source>
        <dbReference type="ARBA" id="ARBA00023303"/>
    </source>
</evidence>
<dbReference type="FunFam" id="1.20.120.350:FF:000007">
    <property type="entry name" value="Voltage-dependent T-type calcium channel subunit alpha"/>
    <property type="match status" value="1"/>
</dbReference>
<dbReference type="EMBL" id="JAVRBK010000007">
    <property type="protein sequence ID" value="KAK5640819.1"/>
    <property type="molecule type" value="Genomic_DNA"/>
</dbReference>
<dbReference type="InterPro" id="IPR015943">
    <property type="entry name" value="WD40/YVTN_repeat-like_dom_sf"/>
</dbReference>
<dbReference type="InterPro" id="IPR036322">
    <property type="entry name" value="WD40_repeat_dom_sf"/>
</dbReference>
<evidence type="ECO:0000256" key="11">
    <source>
        <dbReference type="ARBA" id="ARBA00023136"/>
    </source>
</evidence>
<dbReference type="FunFam" id="1.20.120.350:FF:000009">
    <property type="entry name" value="Voltage-dependent T-type calcium channel subunit alpha"/>
    <property type="match status" value="1"/>
</dbReference>
<evidence type="ECO:0000313" key="19">
    <source>
        <dbReference type="Proteomes" id="UP001329430"/>
    </source>
</evidence>
<evidence type="ECO:0000256" key="9">
    <source>
        <dbReference type="ARBA" id="ARBA00022989"/>
    </source>
</evidence>
<keyword evidence="5 16" id="KW-0812">Transmembrane</keyword>
<dbReference type="InterPro" id="IPR001680">
    <property type="entry name" value="WD40_rpt"/>
</dbReference>
<dbReference type="Gene3D" id="1.10.287.70">
    <property type="match status" value="4"/>
</dbReference>
<keyword evidence="12" id="KW-0325">Glycoprotein</keyword>
<reference evidence="18 19" key="1">
    <citation type="journal article" date="2024" name="Insects">
        <title>An Improved Chromosome-Level Genome Assembly of the Firefly Pyrocoelia pectoralis.</title>
        <authorList>
            <person name="Fu X."/>
            <person name="Meyer-Rochow V.B."/>
            <person name="Ballantyne L."/>
            <person name="Zhu X."/>
        </authorList>
    </citation>
    <scope>NUCLEOTIDE SEQUENCE [LARGE SCALE GENOMIC DNA]</scope>
    <source>
        <strain evidence="18">XCY_ONT2</strain>
    </source>
</reference>
<evidence type="ECO:0000256" key="7">
    <source>
        <dbReference type="ARBA" id="ARBA00022837"/>
    </source>
</evidence>
<feature type="transmembrane region" description="Helical" evidence="16">
    <location>
        <begin position="597"/>
        <end position="614"/>
    </location>
</feature>
<feature type="transmembrane region" description="Helical" evidence="16">
    <location>
        <begin position="729"/>
        <end position="750"/>
    </location>
</feature>
<dbReference type="Gene3D" id="2.130.10.10">
    <property type="entry name" value="YVTN repeat-like/Quinoprotein amine dehydrogenase"/>
    <property type="match status" value="2"/>
</dbReference>
<keyword evidence="4" id="KW-0107">Calcium channel</keyword>
<feature type="region of interest" description="Disordered" evidence="15">
    <location>
        <begin position="876"/>
        <end position="920"/>
    </location>
</feature>
<keyword evidence="11 16" id="KW-0472">Membrane</keyword>
<dbReference type="PANTHER" id="PTHR10037">
    <property type="entry name" value="VOLTAGE-GATED CATION CHANNEL CALCIUM AND SODIUM"/>
    <property type="match status" value="1"/>
</dbReference>
<dbReference type="GO" id="GO:0086010">
    <property type="term" value="P:membrane depolarization during action potential"/>
    <property type="evidence" value="ECO:0007669"/>
    <property type="project" value="TreeGrafter"/>
</dbReference>
<dbReference type="InterPro" id="IPR005821">
    <property type="entry name" value="Ion_trans_dom"/>
</dbReference>
<feature type="compositionally biased region" description="Polar residues" evidence="15">
    <location>
        <begin position="894"/>
        <end position="903"/>
    </location>
</feature>
<comment type="caution">
    <text evidence="18">The sequence shown here is derived from an EMBL/GenBank/DDBJ whole genome shotgun (WGS) entry which is preliminary data.</text>
</comment>
<keyword evidence="19" id="KW-1185">Reference proteome</keyword>
<evidence type="ECO:0000313" key="18">
    <source>
        <dbReference type="EMBL" id="KAK5640819.1"/>
    </source>
</evidence>
<proteinExistence type="predicted"/>
<dbReference type="GO" id="GO:0070509">
    <property type="term" value="P:calcium ion import"/>
    <property type="evidence" value="ECO:0007669"/>
    <property type="project" value="TreeGrafter"/>
</dbReference>
<dbReference type="Gene3D" id="1.20.120.350">
    <property type="entry name" value="Voltage-gated potassium channels. Chain C"/>
    <property type="match status" value="3"/>
</dbReference>
<evidence type="ECO:0000256" key="10">
    <source>
        <dbReference type="ARBA" id="ARBA00023065"/>
    </source>
</evidence>
<dbReference type="FunFam" id="1.10.287.70:FF:000125">
    <property type="entry name" value="Voltage-dependent T-type calcium channel subunit alpha"/>
    <property type="match status" value="1"/>
</dbReference>
<dbReference type="SMART" id="SM00320">
    <property type="entry name" value="WD40"/>
    <property type="match status" value="6"/>
</dbReference>
<feature type="transmembrane region" description="Helical" evidence="16">
    <location>
        <begin position="756"/>
        <end position="783"/>
    </location>
</feature>
<evidence type="ECO:0000256" key="6">
    <source>
        <dbReference type="ARBA" id="ARBA00022737"/>
    </source>
</evidence>